<protein>
    <submittedName>
        <fullName evidence="2">NACHT domain-containing protein</fullName>
    </submittedName>
</protein>
<evidence type="ECO:0000313" key="2">
    <source>
        <dbReference type="EMBL" id="MBE9189041.1"/>
    </source>
</evidence>
<reference evidence="2 3" key="1">
    <citation type="submission" date="2020-10" db="EMBL/GenBank/DDBJ databases">
        <authorList>
            <person name="Castelo-Branco R."/>
            <person name="Eusebio N."/>
            <person name="Adriana R."/>
            <person name="Vieira A."/>
            <person name="Brugerolle De Fraissinette N."/>
            <person name="Rezende De Castro R."/>
            <person name="Schneider M.P."/>
            <person name="Vasconcelos V."/>
            <person name="Leao P.N."/>
        </authorList>
    </citation>
    <scope>NUCLEOTIDE SEQUENCE [LARGE SCALE GENOMIC DNA]</scope>
    <source>
        <strain evidence="2 3">LEGE 06123</strain>
    </source>
</reference>
<dbReference type="Gene3D" id="3.40.50.300">
    <property type="entry name" value="P-loop containing nucleotide triphosphate hydrolases"/>
    <property type="match status" value="1"/>
</dbReference>
<dbReference type="InterPro" id="IPR027417">
    <property type="entry name" value="P-loop_NTPase"/>
</dbReference>
<sequence>MHSKTKLVESQFTAAEELWNLDKLYMDLAKAKEKSLTAVERSLLRGLLCGYSPAEIASIIYQNRSSSTVRVYLSNGLYKYIEEMLSFQTGDSVKIQNWSRVAQLLEKAGYRNLTAKINDASTPLPNQHLDNIVTTPKQDWGEAIDAQIFYGRNQELRSLQQWIVDDRCRIVALLGMGGIGKTALSVKIAEQVQGHFQYVIWRSLCFAPRIEDILEQLLQFFATESISPAKDTHAQISQLLQYLRAFRCLIVLDGLEDLLDTGDRSFKYIEGYQGYAEFIRRLGESSHQSCLVFTSREQPHEIAAIQGAALPVRVLKISGLSCTEVASILQVKGIVNFSEEECHFLVDYYSGNPLFIKIAATVVQDVFANNIAKLIAQGNIIFSDMREVIAQQLSRLSVLEEQVLYWLTLNPQSNLVSNLQSEIPLDASNLEILDAIAFLQRRNIIDSNAPQIIQKKCFTAYIVEQLSDRIYQSIKNHQDISFLKKGNIQSYLSTVTKTDNFYSKFI</sequence>
<name>A0ABR9UL84_9CHRO</name>
<comment type="caution">
    <text evidence="2">The sequence shown here is derived from an EMBL/GenBank/DDBJ whole genome shotgun (WGS) entry which is preliminary data.</text>
</comment>
<dbReference type="RefSeq" id="WP_193930102.1">
    <property type="nucleotide sequence ID" value="NZ_CAWPMZ010000058.1"/>
</dbReference>
<dbReference type="SUPFAM" id="SSF52540">
    <property type="entry name" value="P-loop containing nucleoside triphosphate hydrolases"/>
    <property type="match status" value="1"/>
</dbReference>
<dbReference type="EMBL" id="JADEWN010000002">
    <property type="protein sequence ID" value="MBE9189041.1"/>
    <property type="molecule type" value="Genomic_DNA"/>
</dbReference>
<dbReference type="Proteomes" id="UP000651156">
    <property type="component" value="Unassembled WGS sequence"/>
</dbReference>
<keyword evidence="3" id="KW-1185">Reference proteome</keyword>
<gene>
    <name evidence="2" type="ORF">IQ230_01385</name>
</gene>
<feature type="domain" description="NB-ARC" evidence="1">
    <location>
        <begin position="153"/>
        <end position="254"/>
    </location>
</feature>
<accession>A0ABR9UL84</accession>
<dbReference type="Pfam" id="PF00931">
    <property type="entry name" value="NB-ARC"/>
    <property type="match status" value="1"/>
</dbReference>
<evidence type="ECO:0000313" key="3">
    <source>
        <dbReference type="Proteomes" id="UP000651156"/>
    </source>
</evidence>
<dbReference type="PRINTS" id="PR00364">
    <property type="entry name" value="DISEASERSIST"/>
</dbReference>
<evidence type="ECO:0000259" key="1">
    <source>
        <dbReference type="Pfam" id="PF00931"/>
    </source>
</evidence>
<proteinExistence type="predicted"/>
<organism evidence="2 3">
    <name type="scientific">Gloeocapsopsis crepidinum LEGE 06123</name>
    <dbReference type="NCBI Taxonomy" id="588587"/>
    <lineage>
        <taxon>Bacteria</taxon>
        <taxon>Bacillati</taxon>
        <taxon>Cyanobacteriota</taxon>
        <taxon>Cyanophyceae</taxon>
        <taxon>Oscillatoriophycideae</taxon>
        <taxon>Chroococcales</taxon>
        <taxon>Chroococcaceae</taxon>
        <taxon>Gloeocapsopsis</taxon>
    </lineage>
</organism>
<dbReference type="InterPro" id="IPR002182">
    <property type="entry name" value="NB-ARC"/>
</dbReference>